<evidence type="ECO:0000313" key="6">
    <source>
        <dbReference type="Proteomes" id="UP001589532"/>
    </source>
</evidence>
<evidence type="ECO:0000259" key="3">
    <source>
        <dbReference type="Pfam" id="PF00534"/>
    </source>
</evidence>
<dbReference type="Pfam" id="PF00534">
    <property type="entry name" value="Glycos_transf_1"/>
    <property type="match status" value="1"/>
</dbReference>
<dbReference type="InterPro" id="IPR028098">
    <property type="entry name" value="Glyco_trans_4-like_N"/>
</dbReference>
<dbReference type="Proteomes" id="UP001589532">
    <property type="component" value="Unassembled WGS sequence"/>
</dbReference>
<name>A0ABV5SBC9_9ACTN</name>
<dbReference type="RefSeq" id="WP_344986763.1">
    <property type="nucleotide sequence ID" value="NZ_BAAAXV010000001.1"/>
</dbReference>
<dbReference type="GO" id="GO:0016757">
    <property type="term" value="F:glycosyltransferase activity"/>
    <property type="evidence" value="ECO:0007669"/>
    <property type="project" value="UniProtKB-KW"/>
</dbReference>
<dbReference type="SUPFAM" id="SSF53756">
    <property type="entry name" value="UDP-Glycosyltransferase/glycogen phosphorylase"/>
    <property type="match status" value="1"/>
</dbReference>
<comment type="caution">
    <text evidence="5">The sequence shown here is derived from an EMBL/GenBank/DDBJ whole genome shotgun (WGS) entry which is preliminary data.</text>
</comment>
<dbReference type="InterPro" id="IPR001296">
    <property type="entry name" value="Glyco_trans_1"/>
</dbReference>
<dbReference type="PANTHER" id="PTHR45947:SF3">
    <property type="entry name" value="SULFOQUINOVOSYL TRANSFERASE SQD2"/>
    <property type="match status" value="1"/>
</dbReference>
<gene>
    <name evidence="5" type="ORF">ACFFSA_33860</name>
</gene>
<dbReference type="EMBL" id="JBHMBW010000037">
    <property type="protein sequence ID" value="MFB9628098.1"/>
    <property type="molecule type" value="Genomic_DNA"/>
</dbReference>
<feature type="domain" description="Glycosyl transferase family 1" evidence="3">
    <location>
        <begin position="229"/>
        <end position="383"/>
    </location>
</feature>
<dbReference type="InterPro" id="IPR050194">
    <property type="entry name" value="Glycosyltransferase_grp1"/>
</dbReference>
<protein>
    <submittedName>
        <fullName evidence="5">Glycosyltransferase</fullName>
        <ecNumber evidence="5">2.4.-.-</ecNumber>
    </submittedName>
</protein>
<evidence type="ECO:0000256" key="2">
    <source>
        <dbReference type="ARBA" id="ARBA00022679"/>
    </source>
</evidence>
<proteinExistence type="predicted"/>
<organism evidence="5 6">
    <name type="scientific">Nonomuraea helvata</name>
    <dbReference type="NCBI Taxonomy" id="37484"/>
    <lineage>
        <taxon>Bacteria</taxon>
        <taxon>Bacillati</taxon>
        <taxon>Actinomycetota</taxon>
        <taxon>Actinomycetes</taxon>
        <taxon>Streptosporangiales</taxon>
        <taxon>Streptosporangiaceae</taxon>
        <taxon>Nonomuraea</taxon>
    </lineage>
</organism>
<sequence length="406" mass="44543">MAMPLRSLPETVIASETVIAPERPRRVLISTDTYPPDVNGAAYFTHRLATGLAERGNEVHVVCQSEAGPPTADVVDGVIVHRLRSAPIPVHPTMRFTVPTRLDRLVADIKPDVLHTQGHFVVGRAAIAAARRAGVPVVATNHFMPDNLFQFCHIPDRLRARAGRLAWRDFSRIFNRADHITTPTPLAAGLLADQGFAREVEAVSCGIDLARFHPHSEPKAWARKLFDLPDRPTVLFVGRLDEEKCLDELVRALPLVLNETDAQVAFVGKGNQRAELERLAKRIGVGERVFFLGFVPDENMPQAFAAADVFAMPGIAELQSIATLEAMASGLPVVAADAMALPHLVDDNGYLFQPGDVVALARHLTSILTDDGLRTRFGKASRELALTHDHQSSLARFEQIYDEVTR</sequence>
<keyword evidence="6" id="KW-1185">Reference proteome</keyword>
<feature type="domain" description="Glycosyltransferase subfamily 4-like N-terminal" evidence="4">
    <location>
        <begin position="38"/>
        <end position="211"/>
    </location>
</feature>
<evidence type="ECO:0000259" key="4">
    <source>
        <dbReference type="Pfam" id="PF13439"/>
    </source>
</evidence>
<accession>A0ABV5SBC9</accession>
<reference evidence="5 6" key="1">
    <citation type="submission" date="2024-09" db="EMBL/GenBank/DDBJ databases">
        <authorList>
            <person name="Sun Q."/>
            <person name="Mori K."/>
        </authorList>
    </citation>
    <scope>NUCLEOTIDE SEQUENCE [LARGE SCALE GENOMIC DNA]</scope>
    <source>
        <strain evidence="5 6">JCM 3143</strain>
    </source>
</reference>
<keyword evidence="2 5" id="KW-0808">Transferase</keyword>
<dbReference type="Gene3D" id="3.40.50.2000">
    <property type="entry name" value="Glycogen Phosphorylase B"/>
    <property type="match status" value="2"/>
</dbReference>
<dbReference type="EC" id="2.4.-.-" evidence="5"/>
<evidence type="ECO:0000256" key="1">
    <source>
        <dbReference type="ARBA" id="ARBA00022676"/>
    </source>
</evidence>
<dbReference type="Pfam" id="PF13439">
    <property type="entry name" value="Glyco_transf_4"/>
    <property type="match status" value="1"/>
</dbReference>
<keyword evidence="1 5" id="KW-0328">Glycosyltransferase</keyword>
<dbReference type="PANTHER" id="PTHR45947">
    <property type="entry name" value="SULFOQUINOVOSYL TRANSFERASE SQD2"/>
    <property type="match status" value="1"/>
</dbReference>
<evidence type="ECO:0000313" key="5">
    <source>
        <dbReference type="EMBL" id="MFB9628098.1"/>
    </source>
</evidence>